<keyword evidence="4" id="KW-0378">Hydrolase</keyword>
<name>A0A839UW02_9PROT</name>
<protein>
    <submittedName>
        <fullName evidence="4">Gamma-glutamyltranspeptidase/glutathione hydrolase</fullName>
        <ecNumber evidence="4">2.3.2.2</ecNumber>
        <ecNumber evidence="4">3.4.19.13</ecNumber>
    </submittedName>
</protein>
<comment type="caution">
    <text evidence="4">The sequence shown here is derived from an EMBL/GenBank/DDBJ whole genome shotgun (WGS) entry which is preliminary data.</text>
</comment>
<dbReference type="GO" id="GO:0103068">
    <property type="term" value="F:leukotriene C4 gamma-glutamyl transferase activity"/>
    <property type="evidence" value="ECO:0007669"/>
    <property type="project" value="UniProtKB-EC"/>
</dbReference>
<sequence>MSETAVPTAHRQRASLRAGRRRVGAALAGAVLLSGCSDVSSLVKDARTRLVGAPNPYQAGYVGDVVADEPRAAMAARDVLARGGNAADAATTLALALSVTLPSRASLGGGGVCLARDARSRTPRAFQFLPHPGTGTQADRPAAVPMLLRGIVAMQAAQGHVQFRDLVQPATNLARQGVQVSKALADDLAVVATPLLADAQAASVFGNGQGGVLAIGDTLVQPQLAATLDGIARGDGTEMYTGALGLTFAAAADDAHAGITAADLRAAVPQTTDPLTLADGATTVSFAPDAGGTAAAAQYGRLQSGGAVSGAGGVLPASTSFVVTDAQGGAVACALTMDNLFGNGRIAPGTGIVMAASPASHPLPLLPAAIAQRGSAPVAVVAASGQADAAAEAASALYQTVHGGNAASITPATAQGRANVIACPNGTASSCTVHTDQRGAGLALTSG</sequence>
<keyword evidence="4" id="KW-0012">Acyltransferase</keyword>
<dbReference type="GO" id="GO:0036374">
    <property type="term" value="F:glutathione hydrolase activity"/>
    <property type="evidence" value="ECO:0007669"/>
    <property type="project" value="UniProtKB-EC"/>
</dbReference>
<evidence type="ECO:0000256" key="3">
    <source>
        <dbReference type="ARBA" id="ARBA00047417"/>
    </source>
</evidence>
<dbReference type="Pfam" id="PF01019">
    <property type="entry name" value="G_glu_transpept"/>
    <property type="match status" value="1"/>
</dbReference>
<dbReference type="SUPFAM" id="SSF56235">
    <property type="entry name" value="N-terminal nucleophile aminohydrolases (Ntn hydrolases)"/>
    <property type="match status" value="1"/>
</dbReference>
<gene>
    <name evidence="4" type="ORF">FHR90_000649</name>
</gene>
<comment type="catalytic activity">
    <reaction evidence="2">
        <text>glutathione + H2O = L-cysteinylglycine + L-glutamate</text>
        <dbReference type="Rhea" id="RHEA:28807"/>
        <dbReference type="ChEBI" id="CHEBI:15377"/>
        <dbReference type="ChEBI" id="CHEBI:29985"/>
        <dbReference type="ChEBI" id="CHEBI:57925"/>
        <dbReference type="ChEBI" id="CHEBI:61694"/>
        <dbReference type="EC" id="3.4.19.13"/>
    </reaction>
</comment>
<keyword evidence="4" id="KW-0808">Transferase</keyword>
<proteinExistence type="predicted"/>
<dbReference type="EC" id="2.3.2.2" evidence="4"/>
<dbReference type="InterPro" id="IPR043137">
    <property type="entry name" value="GGT_ssub_C"/>
</dbReference>
<dbReference type="GO" id="GO:0005886">
    <property type="term" value="C:plasma membrane"/>
    <property type="evidence" value="ECO:0007669"/>
    <property type="project" value="TreeGrafter"/>
</dbReference>
<comment type="catalytic activity">
    <reaction evidence="3">
        <text>an N-terminal (5-L-glutamyl)-[peptide] + an alpha-amino acid = 5-L-glutamyl amino acid + an N-terminal L-alpha-aminoacyl-[peptide]</text>
        <dbReference type="Rhea" id="RHEA:23904"/>
        <dbReference type="Rhea" id="RHEA-COMP:9780"/>
        <dbReference type="Rhea" id="RHEA-COMP:9795"/>
        <dbReference type="ChEBI" id="CHEBI:77644"/>
        <dbReference type="ChEBI" id="CHEBI:78597"/>
        <dbReference type="ChEBI" id="CHEBI:78599"/>
        <dbReference type="ChEBI" id="CHEBI:78608"/>
        <dbReference type="EC" id="2.3.2.2"/>
    </reaction>
</comment>
<dbReference type="PANTHER" id="PTHR11686:SF9">
    <property type="entry name" value="RE13973P"/>
    <property type="match status" value="1"/>
</dbReference>
<accession>A0A839UW02</accession>
<evidence type="ECO:0000313" key="5">
    <source>
        <dbReference type="Proteomes" id="UP000557688"/>
    </source>
</evidence>
<dbReference type="EC" id="3.4.19.13" evidence="4"/>
<dbReference type="PANTHER" id="PTHR11686">
    <property type="entry name" value="GAMMA GLUTAMYL TRANSPEPTIDASE"/>
    <property type="match status" value="1"/>
</dbReference>
<dbReference type="RefSeq" id="WP_183274744.1">
    <property type="nucleotide sequence ID" value="NZ_JACHXV010000002.1"/>
</dbReference>
<dbReference type="InterPro" id="IPR029055">
    <property type="entry name" value="Ntn_hydrolases_N"/>
</dbReference>
<evidence type="ECO:0000256" key="2">
    <source>
        <dbReference type="ARBA" id="ARBA00001089"/>
    </source>
</evidence>
<comment type="catalytic activity">
    <reaction evidence="1">
        <text>an S-substituted glutathione + H2O = an S-substituted L-cysteinylglycine + L-glutamate</text>
        <dbReference type="Rhea" id="RHEA:59468"/>
        <dbReference type="ChEBI" id="CHEBI:15377"/>
        <dbReference type="ChEBI" id="CHEBI:29985"/>
        <dbReference type="ChEBI" id="CHEBI:90779"/>
        <dbReference type="ChEBI" id="CHEBI:143103"/>
        <dbReference type="EC" id="3.4.19.13"/>
    </reaction>
</comment>
<dbReference type="InterPro" id="IPR000101">
    <property type="entry name" value="GGT_peptidase"/>
</dbReference>
<dbReference type="Proteomes" id="UP000557688">
    <property type="component" value="Unassembled WGS sequence"/>
</dbReference>
<organism evidence="4 5">
    <name type="scientific">Endobacter medicaginis</name>
    <dbReference type="NCBI Taxonomy" id="1181271"/>
    <lineage>
        <taxon>Bacteria</taxon>
        <taxon>Pseudomonadati</taxon>
        <taxon>Pseudomonadota</taxon>
        <taxon>Alphaproteobacteria</taxon>
        <taxon>Acetobacterales</taxon>
        <taxon>Acetobacteraceae</taxon>
        <taxon>Endobacter</taxon>
    </lineage>
</organism>
<evidence type="ECO:0000313" key="4">
    <source>
        <dbReference type="EMBL" id="MBB3172835.1"/>
    </source>
</evidence>
<dbReference type="AlphaFoldDB" id="A0A839UW02"/>
<keyword evidence="5" id="KW-1185">Reference proteome</keyword>
<dbReference type="GO" id="GO:0006751">
    <property type="term" value="P:glutathione catabolic process"/>
    <property type="evidence" value="ECO:0007669"/>
    <property type="project" value="InterPro"/>
</dbReference>
<reference evidence="4 5" key="1">
    <citation type="submission" date="2020-08" db="EMBL/GenBank/DDBJ databases">
        <title>Genomic Encyclopedia of Type Strains, Phase III (KMG-III): the genomes of soil and plant-associated and newly described type strains.</title>
        <authorList>
            <person name="Whitman W."/>
        </authorList>
    </citation>
    <scope>NUCLEOTIDE SEQUENCE [LARGE SCALE GENOMIC DNA]</scope>
    <source>
        <strain evidence="4 5">CECT 8088</strain>
    </source>
</reference>
<dbReference type="Gene3D" id="3.60.20.40">
    <property type="match status" value="1"/>
</dbReference>
<evidence type="ECO:0000256" key="1">
    <source>
        <dbReference type="ARBA" id="ARBA00001049"/>
    </source>
</evidence>
<dbReference type="EMBL" id="JACHXV010000002">
    <property type="protein sequence ID" value="MBB3172835.1"/>
    <property type="molecule type" value="Genomic_DNA"/>
</dbReference>
<dbReference type="PRINTS" id="PR01210">
    <property type="entry name" value="GGTRANSPTASE"/>
</dbReference>